<keyword evidence="1" id="KW-1133">Transmembrane helix</keyword>
<dbReference type="AlphaFoldDB" id="A0A649X6H8"/>
<keyword evidence="1" id="KW-0812">Transmembrane</keyword>
<evidence type="ECO:0000256" key="1">
    <source>
        <dbReference type="SAM" id="Phobius"/>
    </source>
</evidence>
<feature type="transmembrane region" description="Helical" evidence="1">
    <location>
        <begin position="79"/>
        <end position="99"/>
    </location>
</feature>
<feature type="transmembrane region" description="Helical" evidence="1">
    <location>
        <begin position="119"/>
        <end position="140"/>
    </location>
</feature>
<geneLocation type="mitochondrion" evidence="2"/>
<dbReference type="EMBL" id="MK814187">
    <property type="protein sequence ID" value="QGL09334.1"/>
    <property type="molecule type" value="Genomic_DNA"/>
</dbReference>
<reference evidence="2" key="1">
    <citation type="submission" date="2019-04" db="EMBL/GenBank/DDBJ databases">
        <title>A new species of Clinostomum Leidy, 1856 in East Asia based on genomic and morphological data.</title>
        <authorList>
            <person name="Locke S.A."/>
            <person name="Caffara M."/>
            <person name="Barcak D."/>
            <person name="Tedesco P."/>
            <person name="Fioravanti M.L."/>
            <person name="Li W."/>
        </authorList>
    </citation>
    <scope>NUCLEOTIDE SEQUENCE</scope>
</reference>
<keyword evidence="1" id="KW-0472">Membrane</keyword>
<evidence type="ECO:0000313" key="2">
    <source>
        <dbReference type="EMBL" id="QGL09334.1"/>
    </source>
</evidence>
<gene>
    <name evidence="2" type="primary">ND6</name>
</gene>
<protein>
    <submittedName>
        <fullName evidence="2">NADH dehydrogenase subunit 6</fullName>
    </submittedName>
</protein>
<organism evidence="2">
    <name type="scientific">Clinostomum complanatum</name>
    <name type="common">Parasitic fluke</name>
    <dbReference type="NCBI Taxonomy" id="235145"/>
    <lineage>
        <taxon>Eukaryota</taxon>
        <taxon>Metazoa</taxon>
        <taxon>Spiralia</taxon>
        <taxon>Lophotrochozoa</taxon>
        <taxon>Platyhelminthes</taxon>
        <taxon>Trematoda</taxon>
        <taxon>Digenea</taxon>
        <taxon>Strigeidida</taxon>
        <taxon>Clinostomoidea</taxon>
        <taxon>Clinostomidae</taxon>
        <taxon>Clinostomum</taxon>
    </lineage>
</organism>
<accession>A0A649X6H8</accession>
<keyword evidence="2" id="KW-0496">Mitochondrion</keyword>
<feature type="transmembrane region" description="Helical" evidence="1">
    <location>
        <begin position="46"/>
        <end position="67"/>
    </location>
</feature>
<proteinExistence type="predicted"/>
<sequence>MGLVLSIYFSCLVAFLFLSHPVLCCLLLLSGSLVVCGYLFMFMGFSWYVCLFCLVYVGGVYILFIFVSVCTPNVGLGSGFNLVSFIGLVGAFFFVFWGVNSLTLWLTDYSFYLCSSSEGLLYCIFCIIMLIGLLVVSSVASRKDSYYR</sequence>
<feature type="transmembrane region" description="Helical" evidence="1">
    <location>
        <begin position="7"/>
        <end position="40"/>
    </location>
</feature>
<name>A0A649X6H8_CLICO</name>